<dbReference type="SUPFAM" id="SSF48371">
    <property type="entry name" value="ARM repeat"/>
    <property type="match status" value="1"/>
</dbReference>
<sequence>MRKVVIIILTILACRVDPKVKARSVLEEGLKDESEKVRVNAAGALTRLGDSKAKDLLIQFLRSDDDELVAIAVNKFARIPDTINGRYLRPLLEHRSPLVRRLVIEAMARIGIVEPGIVKMLSGKSVPIIVAACHYCGRMKLKRAIPYLKRLRRRKEPEVRIAAAIGLGLLGDRWASEQLKKEMAVKDPTIWEEAIRGLGIIRDTSSIQFLGEIVDEGIWPLDLIAAEALFRMGRGKEEVLIGGLTHKDPMVRIRTIG</sequence>
<accession>A0A660SIY5</accession>
<protein>
    <recommendedName>
        <fullName evidence="4">HEAT repeat domain-containing protein</fullName>
    </recommendedName>
</protein>
<dbReference type="EMBL" id="QNBE01000060">
    <property type="protein sequence ID" value="RKX69920.1"/>
    <property type="molecule type" value="Genomic_DNA"/>
</dbReference>
<dbReference type="GO" id="GO:0016491">
    <property type="term" value="F:oxidoreductase activity"/>
    <property type="evidence" value="ECO:0007669"/>
    <property type="project" value="TreeGrafter"/>
</dbReference>
<dbReference type="PANTHER" id="PTHR12697">
    <property type="entry name" value="PBS LYASE HEAT-LIKE PROTEIN"/>
    <property type="match status" value="1"/>
</dbReference>
<dbReference type="PANTHER" id="PTHR12697:SF5">
    <property type="entry name" value="DEOXYHYPUSINE HYDROXYLASE"/>
    <property type="match status" value="1"/>
</dbReference>
<comment type="function">
    <text evidence="1">Catalyzes the hydroxylation of the N(6)-(4-aminobutyl)-L-lysine intermediate produced by deoxyhypusine synthase/DHPS on a critical lysine of the eukaryotic translation initiation factor 5A/eIF-5A. This is the second step of the post-translational modification of that lysine into an unusual amino acid residue named hypusine. Hypusination is unique to mature eIF-5A factor and is essential for its function.</text>
</comment>
<dbReference type="Gene3D" id="1.25.10.10">
    <property type="entry name" value="Leucine-rich Repeat Variant"/>
    <property type="match status" value="2"/>
</dbReference>
<dbReference type="InterPro" id="IPR011989">
    <property type="entry name" value="ARM-like"/>
</dbReference>
<dbReference type="Pfam" id="PF13646">
    <property type="entry name" value="HEAT_2"/>
    <property type="match status" value="2"/>
</dbReference>
<evidence type="ECO:0008006" key="4">
    <source>
        <dbReference type="Google" id="ProtNLM"/>
    </source>
</evidence>
<reference evidence="2 3" key="1">
    <citation type="submission" date="2018-06" db="EMBL/GenBank/DDBJ databases">
        <title>Extensive metabolic versatility and redundancy in microbially diverse, dynamic hydrothermal sediments.</title>
        <authorList>
            <person name="Dombrowski N."/>
            <person name="Teske A."/>
            <person name="Baker B.J."/>
        </authorList>
    </citation>
    <scope>NUCLEOTIDE SEQUENCE [LARGE SCALE GENOMIC DNA]</scope>
    <source>
        <strain evidence="2">B36_G15</strain>
    </source>
</reference>
<evidence type="ECO:0000256" key="1">
    <source>
        <dbReference type="ARBA" id="ARBA00045876"/>
    </source>
</evidence>
<dbReference type="AlphaFoldDB" id="A0A660SIY5"/>
<feature type="non-terminal residue" evidence="2">
    <location>
        <position position="257"/>
    </location>
</feature>
<gene>
    <name evidence="2" type="ORF">DRP53_06720</name>
</gene>
<proteinExistence type="predicted"/>
<name>A0A660SIY5_UNCW3</name>
<dbReference type="PROSITE" id="PS50077">
    <property type="entry name" value="HEAT_REPEAT"/>
    <property type="match status" value="1"/>
</dbReference>
<dbReference type="InterPro" id="IPR021133">
    <property type="entry name" value="HEAT_type_2"/>
</dbReference>
<organism evidence="2 3">
    <name type="scientific">candidate division WOR-3 bacterium</name>
    <dbReference type="NCBI Taxonomy" id="2052148"/>
    <lineage>
        <taxon>Bacteria</taxon>
        <taxon>Bacteria division WOR-3</taxon>
    </lineage>
</organism>
<dbReference type="Proteomes" id="UP000268469">
    <property type="component" value="Unassembled WGS sequence"/>
</dbReference>
<evidence type="ECO:0000313" key="2">
    <source>
        <dbReference type="EMBL" id="RKX69920.1"/>
    </source>
</evidence>
<evidence type="ECO:0000313" key="3">
    <source>
        <dbReference type="Proteomes" id="UP000268469"/>
    </source>
</evidence>
<dbReference type="InterPro" id="IPR016024">
    <property type="entry name" value="ARM-type_fold"/>
</dbReference>
<comment type="caution">
    <text evidence="2">The sequence shown here is derived from an EMBL/GenBank/DDBJ whole genome shotgun (WGS) entry which is preliminary data.</text>
</comment>